<dbReference type="PROSITE" id="PS00211">
    <property type="entry name" value="ABC_TRANSPORTER_1"/>
    <property type="match status" value="1"/>
</dbReference>
<dbReference type="PANTHER" id="PTHR43790">
    <property type="entry name" value="CARBOHYDRATE TRANSPORT ATP-BINDING PROTEIN MG119-RELATED"/>
    <property type="match status" value="1"/>
</dbReference>
<reference evidence="10 11" key="1">
    <citation type="submission" date="2015-07" db="EMBL/GenBank/DDBJ databases">
        <title>Genome sequence of Ornatilinea apprima DSM 23815.</title>
        <authorList>
            <person name="Hemp J."/>
            <person name="Ward L.M."/>
            <person name="Pace L.A."/>
            <person name="Fischer W.W."/>
        </authorList>
    </citation>
    <scope>NUCLEOTIDE SEQUENCE [LARGE SCALE GENOMIC DNA]</scope>
    <source>
        <strain evidence="10 11">P3M-1</strain>
    </source>
</reference>
<comment type="subcellular location">
    <subcellularLocation>
        <location evidence="1">Cell membrane</location>
        <topology evidence="1">Peripheral membrane protein</topology>
    </subcellularLocation>
</comment>
<dbReference type="SUPFAM" id="SSF52540">
    <property type="entry name" value="P-loop containing nucleoside triphosphate hydrolases"/>
    <property type="match status" value="2"/>
</dbReference>
<dbReference type="Gene3D" id="3.40.50.300">
    <property type="entry name" value="P-loop containing nucleotide triphosphate hydrolases"/>
    <property type="match status" value="2"/>
</dbReference>
<feature type="domain" description="ABC transporter" evidence="9">
    <location>
        <begin position="259"/>
        <end position="505"/>
    </location>
</feature>
<dbReference type="AlphaFoldDB" id="A0A0P6XUN7"/>
<proteinExistence type="predicted"/>
<evidence type="ECO:0000256" key="7">
    <source>
        <dbReference type="ARBA" id="ARBA00022967"/>
    </source>
</evidence>
<protein>
    <submittedName>
        <fullName evidence="10">ABC transporter ATP-binding protein</fullName>
    </submittedName>
</protein>
<name>A0A0P6XUN7_9CHLR</name>
<dbReference type="Pfam" id="PF00005">
    <property type="entry name" value="ABC_tran"/>
    <property type="match status" value="2"/>
</dbReference>
<dbReference type="Proteomes" id="UP000050417">
    <property type="component" value="Unassembled WGS sequence"/>
</dbReference>
<keyword evidence="6 10" id="KW-0067">ATP-binding</keyword>
<evidence type="ECO:0000256" key="3">
    <source>
        <dbReference type="ARBA" id="ARBA00022475"/>
    </source>
</evidence>
<dbReference type="CDD" id="cd03215">
    <property type="entry name" value="ABC_Carb_Monos_II"/>
    <property type="match status" value="1"/>
</dbReference>
<evidence type="ECO:0000256" key="5">
    <source>
        <dbReference type="ARBA" id="ARBA00022741"/>
    </source>
</evidence>
<keyword evidence="8" id="KW-0472">Membrane</keyword>
<dbReference type="GO" id="GO:0016887">
    <property type="term" value="F:ATP hydrolysis activity"/>
    <property type="evidence" value="ECO:0007669"/>
    <property type="project" value="InterPro"/>
</dbReference>
<evidence type="ECO:0000256" key="8">
    <source>
        <dbReference type="ARBA" id="ARBA00023136"/>
    </source>
</evidence>
<evidence type="ECO:0000256" key="1">
    <source>
        <dbReference type="ARBA" id="ARBA00004202"/>
    </source>
</evidence>
<keyword evidence="3" id="KW-1003">Cell membrane</keyword>
<gene>
    <name evidence="10" type="ORF">ADN00_06225</name>
</gene>
<dbReference type="PROSITE" id="PS50893">
    <property type="entry name" value="ABC_TRANSPORTER_2"/>
    <property type="match status" value="2"/>
</dbReference>
<evidence type="ECO:0000313" key="11">
    <source>
        <dbReference type="Proteomes" id="UP000050417"/>
    </source>
</evidence>
<dbReference type="InterPro" id="IPR027417">
    <property type="entry name" value="P-loop_NTPase"/>
</dbReference>
<feature type="domain" description="ABC transporter" evidence="9">
    <location>
        <begin position="5"/>
        <end position="242"/>
    </location>
</feature>
<keyword evidence="2" id="KW-0813">Transport</keyword>
<dbReference type="SMART" id="SM00382">
    <property type="entry name" value="AAA"/>
    <property type="match status" value="2"/>
</dbReference>
<keyword evidence="4" id="KW-0677">Repeat</keyword>
<keyword evidence="11" id="KW-1185">Reference proteome</keyword>
<dbReference type="PANTHER" id="PTHR43790:SF4">
    <property type="entry name" value="GUANOSINE IMPORT ATP-BINDING PROTEIN NUPO"/>
    <property type="match status" value="1"/>
</dbReference>
<dbReference type="GO" id="GO:0005524">
    <property type="term" value="F:ATP binding"/>
    <property type="evidence" value="ECO:0007669"/>
    <property type="project" value="UniProtKB-KW"/>
</dbReference>
<dbReference type="STRING" id="1134406.ADN00_06225"/>
<dbReference type="EMBL" id="LGCL01000016">
    <property type="protein sequence ID" value="KPL78885.1"/>
    <property type="molecule type" value="Genomic_DNA"/>
</dbReference>
<evidence type="ECO:0000256" key="4">
    <source>
        <dbReference type="ARBA" id="ARBA00022737"/>
    </source>
</evidence>
<accession>A0A0P6XUN7</accession>
<dbReference type="CDD" id="cd03216">
    <property type="entry name" value="ABC_Carb_Monos_I"/>
    <property type="match status" value="1"/>
</dbReference>
<dbReference type="InterPro" id="IPR050107">
    <property type="entry name" value="ABC_carbohydrate_import_ATPase"/>
</dbReference>
<evidence type="ECO:0000256" key="2">
    <source>
        <dbReference type="ARBA" id="ARBA00022448"/>
    </source>
</evidence>
<keyword evidence="7" id="KW-1278">Translocase</keyword>
<dbReference type="InterPro" id="IPR003593">
    <property type="entry name" value="AAA+_ATPase"/>
</dbReference>
<evidence type="ECO:0000259" key="9">
    <source>
        <dbReference type="PROSITE" id="PS50893"/>
    </source>
</evidence>
<evidence type="ECO:0000313" key="10">
    <source>
        <dbReference type="EMBL" id="KPL78885.1"/>
    </source>
</evidence>
<dbReference type="InterPro" id="IPR003439">
    <property type="entry name" value="ABC_transporter-like_ATP-bd"/>
</dbReference>
<sequence>MENLIEMQNIVKVFPPSLVALDNVTVEFRKGEIHAIVGENGAGKSTLMKILYGMEERGAGEILHHGKPIHFKQPGDAIASGIGMVHQEILLIPEYTVWENVVLGVEPRNVWGRLDAAKAQAQVAQKIQEFQLNLNPTALVEDISVAARQKVEILKLLFRNVSVLILDEPTAVLTPQEIPQLFSELRRLKDNGHTILFISHHLDEVIELSDRTTVLRKGQKIATVDTASTSKRELAQMMVGREVIFSSIANQGQPGEVVFSVENLNHAHHNGHQFLKDINFAVRAGEIVGVAGVEGNGQLELVNAIMGLLEHTSGKISVNGKEITHLPILERRKLISFVSQDRGKMGASITASIRENSMMTHHRLNPRLSRWKGRLLVGEATRQFTREIEKQFSVSMGDMDNAFRSLSGGNQQKVILGRELLLNSPFLLLDQPTRGLDVGSIEYVHQQILNMRDNQRAILLISADLEELFRLSDRILVLHRGRIVADLAAEQTSLEEVGILMLEGKEKDHE</sequence>
<comment type="caution">
    <text evidence="10">The sequence shown here is derived from an EMBL/GenBank/DDBJ whole genome shotgun (WGS) entry which is preliminary data.</text>
</comment>
<keyword evidence="5" id="KW-0547">Nucleotide-binding</keyword>
<dbReference type="FunFam" id="3.40.50.300:FF:000127">
    <property type="entry name" value="Ribose import ATP-binding protein RbsA"/>
    <property type="match status" value="1"/>
</dbReference>
<dbReference type="InterPro" id="IPR017871">
    <property type="entry name" value="ABC_transporter-like_CS"/>
</dbReference>
<dbReference type="GO" id="GO:0005886">
    <property type="term" value="C:plasma membrane"/>
    <property type="evidence" value="ECO:0007669"/>
    <property type="project" value="UniProtKB-SubCell"/>
</dbReference>
<organism evidence="10 11">
    <name type="scientific">Ornatilinea apprima</name>
    <dbReference type="NCBI Taxonomy" id="1134406"/>
    <lineage>
        <taxon>Bacteria</taxon>
        <taxon>Bacillati</taxon>
        <taxon>Chloroflexota</taxon>
        <taxon>Anaerolineae</taxon>
        <taxon>Anaerolineales</taxon>
        <taxon>Anaerolineaceae</taxon>
        <taxon>Ornatilinea</taxon>
    </lineage>
</organism>
<evidence type="ECO:0000256" key="6">
    <source>
        <dbReference type="ARBA" id="ARBA00022840"/>
    </source>
</evidence>